<dbReference type="Proteomes" id="UP001317532">
    <property type="component" value="Chromosome"/>
</dbReference>
<accession>A0AAN1XXM4</accession>
<dbReference type="AlphaFoldDB" id="A0AAN1XXM4"/>
<feature type="coiled-coil region" evidence="1">
    <location>
        <begin position="224"/>
        <end position="300"/>
    </location>
</feature>
<sequence length="334" mass="35306">MLFRGKDKNWSFGIMPDRPTGGSAGDDDAQGGAASRKLNSILADLDAGDPRSGQERRMENIPVEEERRSGSDRRESEATEAVAAAPVATVTPLPTPAPQPVAAAVAPPDPPGRPQLTVVPPPEITPTSDEFAEAQRRAAEHRAAIQAMLDNARAVEERLAAEAAEARSAREKLGVDAKLAVVSSLLDEEKKAAVAAREIAQRTGRLAAEHAKATEDSVVLHAAMDAANALVEDLKRKLDDARRAFTESEARLAEGEQRLDRAAEALNATKAEAAEAARRFTECRAAREAAEADARAAQERAKSIGPSSSALEVLKSLESVVRTPVSPNGAAVNE</sequence>
<evidence type="ECO:0000256" key="1">
    <source>
        <dbReference type="SAM" id="Coils"/>
    </source>
</evidence>
<organism evidence="3 4">
    <name type="scientific">Vulcanimicrobium alpinum</name>
    <dbReference type="NCBI Taxonomy" id="3016050"/>
    <lineage>
        <taxon>Bacteria</taxon>
        <taxon>Bacillati</taxon>
        <taxon>Vulcanimicrobiota</taxon>
        <taxon>Vulcanimicrobiia</taxon>
        <taxon>Vulcanimicrobiales</taxon>
        <taxon>Vulcanimicrobiaceae</taxon>
        <taxon>Vulcanimicrobium</taxon>
    </lineage>
</organism>
<feature type="compositionally biased region" description="Basic and acidic residues" evidence="2">
    <location>
        <begin position="48"/>
        <end position="77"/>
    </location>
</feature>
<gene>
    <name evidence="3" type="ORF">WPS_20950</name>
</gene>
<keyword evidence="4" id="KW-1185">Reference proteome</keyword>
<evidence type="ECO:0000313" key="3">
    <source>
        <dbReference type="EMBL" id="BDE06819.1"/>
    </source>
</evidence>
<feature type="compositionally biased region" description="Low complexity" evidence="2">
    <location>
        <begin position="79"/>
        <end position="92"/>
    </location>
</feature>
<keyword evidence="1" id="KW-0175">Coiled coil</keyword>
<protein>
    <submittedName>
        <fullName evidence="3">Uncharacterized protein</fullName>
    </submittedName>
</protein>
<dbReference type="EMBL" id="AP025523">
    <property type="protein sequence ID" value="BDE06819.1"/>
    <property type="molecule type" value="Genomic_DNA"/>
</dbReference>
<proteinExistence type="predicted"/>
<feature type="compositionally biased region" description="Pro residues" evidence="2">
    <location>
        <begin position="107"/>
        <end position="124"/>
    </location>
</feature>
<evidence type="ECO:0000313" key="4">
    <source>
        <dbReference type="Proteomes" id="UP001317532"/>
    </source>
</evidence>
<feature type="region of interest" description="Disordered" evidence="2">
    <location>
        <begin position="1"/>
        <end position="139"/>
    </location>
</feature>
<name>A0AAN1XXM4_UNVUL</name>
<reference evidence="3 4" key="1">
    <citation type="journal article" date="2022" name="ISME Commun">
        <title>Vulcanimicrobium alpinus gen. nov. sp. nov., the first cultivated representative of the candidate phylum 'Eremiobacterota', is a metabolically versatile aerobic anoxygenic phototroph.</title>
        <authorList>
            <person name="Yabe S."/>
            <person name="Muto K."/>
            <person name="Abe K."/>
            <person name="Yokota A."/>
            <person name="Staudigel H."/>
            <person name="Tebo B.M."/>
        </authorList>
    </citation>
    <scope>NUCLEOTIDE SEQUENCE [LARGE SCALE GENOMIC DNA]</scope>
    <source>
        <strain evidence="3 4">WC8-2</strain>
    </source>
</reference>
<dbReference type="KEGG" id="vab:WPS_20950"/>
<evidence type="ECO:0000256" key="2">
    <source>
        <dbReference type="SAM" id="MobiDB-lite"/>
    </source>
</evidence>